<protein>
    <submittedName>
        <fullName evidence="1">Uncharacterized protein</fullName>
    </submittedName>
</protein>
<evidence type="ECO:0000313" key="2">
    <source>
        <dbReference type="Proteomes" id="UP000287300"/>
    </source>
</evidence>
<proteinExistence type="predicted"/>
<name>A0A401WXG4_ACEPA</name>
<sequence length="233" mass="26329">MNTNISNFPVWTETQDLLLWRPRDAAERANEICSRLGERNHTKDLSAIFRRDFNFRPNYSLDRPDTLIDYCNTIKVIPLPGGSLISCLLSDAHTDTSEFIEDWTIITVLTAGGHAVKSDFHNDKASPTLCGNPQTSIILAPGDTLALNIRKPHGLSCARHVSRPDLVQLQDQTVRDNFRRNLMKPDSLFIGLLSGYRTRPTRAQLRSLVKKNIERTNSTTRLNLTKLSKPFGM</sequence>
<dbReference type="AlphaFoldDB" id="A0A401WXG4"/>
<dbReference type="Proteomes" id="UP000287300">
    <property type="component" value="Unassembled WGS sequence"/>
</dbReference>
<gene>
    <name evidence="1" type="ORF">NBRC3188_2749</name>
</gene>
<comment type="caution">
    <text evidence="1">The sequence shown here is derived from an EMBL/GenBank/DDBJ whole genome shotgun (WGS) entry which is preliminary data.</text>
</comment>
<dbReference type="EMBL" id="BDES01000076">
    <property type="protein sequence ID" value="GCD54052.1"/>
    <property type="molecule type" value="Genomic_DNA"/>
</dbReference>
<accession>A0A401WXG4</accession>
<reference evidence="1 2" key="1">
    <citation type="submission" date="2016-06" db="EMBL/GenBank/DDBJ databases">
        <title>Acetobacter pasteurianus NBRC 3188 whole genome sequencing project.</title>
        <authorList>
            <person name="Matsutani M."/>
            <person name="Shiwa Y."/>
            <person name="Okamoto-Kainuma A."/>
            <person name="Ishikawa M."/>
            <person name="Koizumi Y."/>
            <person name="Yoshikawa H."/>
            <person name="Yakushi T."/>
            <person name="Matsushita K."/>
        </authorList>
    </citation>
    <scope>NUCLEOTIDE SEQUENCE [LARGE SCALE GENOMIC DNA]</scope>
    <source>
        <strain evidence="1 2">NBRC 3188</strain>
    </source>
</reference>
<organism evidence="1 2">
    <name type="scientific">Acetobacter pasteurianus NBRC 3188</name>
    <dbReference type="NCBI Taxonomy" id="1226663"/>
    <lineage>
        <taxon>Bacteria</taxon>
        <taxon>Pseudomonadati</taxon>
        <taxon>Pseudomonadota</taxon>
        <taxon>Alphaproteobacteria</taxon>
        <taxon>Acetobacterales</taxon>
        <taxon>Acetobacteraceae</taxon>
        <taxon>Acetobacter</taxon>
    </lineage>
</organism>
<evidence type="ECO:0000313" key="1">
    <source>
        <dbReference type="EMBL" id="GCD54052.1"/>
    </source>
</evidence>